<proteinExistence type="predicted"/>
<dbReference type="EMBL" id="JAGGJU010000003">
    <property type="protein sequence ID" value="MBP1849934.1"/>
    <property type="molecule type" value="Genomic_DNA"/>
</dbReference>
<dbReference type="InterPro" id="IPR011606">
    <property type="entry name" value="Brnchd-chn_aa_trnsp_permease"/>
</dbReference>
<gene>
    <name evidence="2" type="ORF">J2Z17_001355</name>
</gene>
<dbReference type="Pfam" id="PF03591">
    <property type="entry name" value="AzlC"/>
    <property type="match status" value="1"/>
</dbReference>
<reference evidence="2 3" key="1">
    <citation type="submission" date="2021-03" db="EMBL/GenBank/DDBJ databases">
        <title>Genomic Encyclopedia of Type Strains, Phase IV (KMG-IV): sequencing the most valuable type-strain genomes for metagenomic binning, comparative biology and taxonomic classification.</title>
        <authorList>
            <person name="Goeker M."/>
        </authorList>
    </citation>
    <scope>NUCLEOTIDE SEQUENCE [LARGE SCALE GENOMIC DNA]</scope>
    <source>
        <strain evidence="2 3">DSM 21600</strain>
    </source>
</reference>
<keyword evidence="3" id="KW-1185">Reference proteome</keyword>
<feature type="transmembrane region" description="Helical" evidence="1">
    <location>
        <begin position="20"/>
        <end position="41"/>
    </location>
</feature>
<sequence length="249" mass="26650">MSDILDDRPASYWLLQGMRGLFSIPALILMCSFVGFAAFAFEAGLTRGEAMFMTFSVWALPAAMILTGMLSGGAPLIAIIVAVSLSSIRMMPMVAALVPEIRTKKTSVLILLLCSHVVAITAWVFAMQTVKSVPREHRVIYFLGFGYTLTAVNTLIVGICYGLVAGFPPLVAGALFFLTPVYFIASIWLTSKQAVVRLAYVIGLVSGPTLALLLPGWDILIAGIGGGTLAYLIDRGWRSRRAVAEGGKA</sequence>
<evidence type="ECO:0000313" key="3">
    <source>
        <dbReference type="Proteomes" id="UP000759443"/>
    </source>
</evidence>
<dbReference type="RefSeq" id="WP_245223910.1">
    <property type="nucleotide sequence ID" value="NZ_JAGGJU010000003.1"/>
</dbReference>
<protein>
    <submittedName>
        <fullName evidence="2">Branched-subunit amino acid permease</fullName>
    </submittedName>
</protein>
<dbReference type="Proteomes" id="UP000759443">
    <property type="component" value="Unassembled WGS sequence"/>
</dbReference>
<feature type="transmembrane region" description="Helical" evidence="1">
    <location>
        <begin position="170"/>
        <end position="190"/>
    </location>
</feature>
<feature type="transmembrane region" description="Helical" evidence="1">
    <location>
        <begin position="108"/>
        <end position="127"/>
    </location>
</feature>
<keyword evidence="1" id="KW-0812">Transmembrane</keyword>
<feature type="transmembrane region" description="Helical" evidence="1">
    <location>
        <begin position="139"/>
        <end position="163"/>
    </location>
</feature>
<evidence type="ECO:0000313" key="2">
    <source>
        <dbReference type="EMBL" id="MBP1849934.1"/>
    </source>
</evidence>
<evidence type="ECO:0000256" key="1">
    <source>
        <dbReference type="SAM" id="Phobius"/>
    </source>
</evidence>
<name>A0ABS4DWB8_9HYPH</name>
<keyword evidence="1" id="KW-1133">Transmembrane helix</keyword>
<keyword evidence="1" id="KW-0472">Membrane</keyword>
<comment type="caution">
    <text evidence="2">The sequence shown here is derived from an EMBL/GenBank/DDBJ whole genome shotgun (WGS) entry which is preliminary data.</text>
</comment>
<organism evidence="2 3">
    <name type="scientific">Rhizobium halophytocola</name>
    <dbReference type="NCBI Taxonomy" id="735519"/>
    <lineage>
        <taxon>Bacteria</taxon>
        <taxon>Pseudomonadati</taxon>
        <taxon>Pseudomonadota</taxon>
        <taxon>Alphaproteobacteria</taxon>
        <taxon>Hyphomicrobiales</taxon>
        <taxon>Rhizobiaceae</taxon>
        <taxon>Rhizobium/Agrobacterium group</taxon>
        <taxon>Rhizobium</taxon>
    </lineage>
</organism>
<accession>A0ABS4DWB8</accession>
<feature type="transmembrane region" description="Helical" evidence="1">
    <location>
        <begin position="210"/>
        <end position="233"/>
    </location>
</feature>